<keyword evidence="2" id="KW-1185">Reference proteome</keyword>
<organism evidence="1 2">
    <name type="scientific">Aureobasidium melanogenum (strain CBS 110374)</name>
    <name type="common">Aureobasidium pullulans var. melanogenum</name>
    <dbReference type="NCBI Taxonomy" id="1043003"/>
    <lineage>
        <taxon>Eukaryota</taxon>
        <taxon>Fungi</taxon>
        <taxon>Dikarya</taxon>
        <taxon>Ascomycota</taxon>
        <taxon>Pezizomycotina</taxon>
        <taxon>Dothideomycetes</taxon>
        <taxon>Dothideomycetidae</taxon>
        <taxon>Dothideales</taxon>
        <taxon>Saccotheciaceae</taxon>
        <taxon>Aureobasidium</taxon>
    </lineage>
</organism>
<sequence length="164" mass="17934">MPIDWKKIKAFLCCGDEEDTLLLISGPTDFKRINVELAGLTEHERELINNRPVPVTYPLNTKESEGDARLERAVAHTRSLSNTIKSVTTTAMSTVGAKSSGYSALANETSFMMQPLNFEAADSTEIRQLLPHSADGVKTSSSMETAMAGCEEDDDDARSFAMNK</sequence>
<dbReference type="AlphaFoldDB" id="A0A074VG02"/>
<name>A0A074VG02_AURM1</name>
<dbReference type="Proteomes" id="UP000030672">
    <property type="component" value="Unassembled WGS sequence"/>
</dbReference>
<gene>
    <name evidence="1" type="ORF">M437DRAFT_78101</name>
</gene>
<dbReference type="RefSeq" id="XP_040876683.1">
    <property type="nucleotide sequence ID" value="XM_041026937.1"/>
</dbReference>
<dbReference type="EMBL" id="KL584847">
    <property type="protein sequence ID" value="KEQ59660.1"/>
    <property type="molecule type" value="Genomic_DNA"/>
</dbReference>
<protein>
    <submittedName>
        <fullName evidence="1">Uncharacterized protein</fullName>
    </submittedName>
</protein>
<evidence type="ECO:0000313" key="1">
    <source>
        <dbReference type="EMBL" id="KEQ59660.1"/>
    </source>
</evidence>
<reference evidence="1 2" key="1">
    <citation type="journal article" date="2014" name="BMC Genomics">
        <title>Genome sequencing of four Aureobasidium pullulans varieties: biotechnological potential, stress tolerance, and description of new species.</title>
        <authorList>
            <person name="Gostin Ar C."/>
            <person name="Ohm R.A."/>
            <person name="Kogej T."/>
            <person name="Sonjak S."/>
            <person name="Turk M."/>
            <person name="Zajc J."/>
            <person name="Zalar P."/>
            <person name="Grube M."/>
            <person name="Sun H."/>
            <person name="Han J."/>
            <person name="Sharma A."/>
            <person name="Chiniquy J."/>
            <person name="Ngan C.Y."/>
            <person name="Lipzen A."/>
            <person name="Barry K."/>
            <person name="Grigoriev I.V."/>
            <person name="Gunde-Cimerman N."/>
        </authorList>
    </citation>
    <scope>NUCLEOTIDE SEQUENCE [LARGE SCALE GENOMIC DNA]</scope>
    <source>
        <strain evidence="1 2">CBS 110374</strain>
    </source>
</reference>
<proteinExistence type="predicted"/>
<dbReference type="HOGENOM" id="CLU_1618664_0_0_1"/>
<evidence type="ECO:0000313" key="2">
    <source>
        <dbReference type="Proteomes" id="UP000030672"/>
    </source>
</evidence>
<accession>A0A074VG02</accession>
<dbReference type="GeneID" id="63920310"/>